<comment type="caution">
    <text evidence="1">The sequence shown here is derived from an EMBL/GenBank/DDBJ whole genome shotgun (WGS) entry which is preliminary data.</text>
</comment>
<evidence type="ECO:0008006" key="2">
    <source>
        <dbReference type="Google" id="ProtNLM"/>
    </source>
</evidence>
<dbReference type="EMBL" id="LAZR01064895">
    <property type="protein sequence ID" value="KKK56633.1"/>
    <property type="molecule type" value="Genomic_DNA"/>
</dbReference>
<organism evidence="1">
    <name type="scientific">marine sediment metagenome</name>
    <dbReference type="NCBI Taxonomy" id="412755"/>
    <lineage>
        <taxon>unclassified sequences</taxon>
        <taxon>metagenomes</taxon>
        <taxon>ecological metagenomes</taxon>
    </lineage>
</organism>
<gene>
    <name evidence="1" type="ORF">LCGC14_3062560</name>
</gene>
<reference evidence="1" key="1">
    <citation type="journal article" date="2015" name="Nature">
        <title>Complex archaea that bridge the gap between prokaryotes and eukaryotes.</title>
        <authorList>
            <person name="Spang A."/>
            <person name="Saw J.H."/>
            <person name="Jorgensen S.L."/>
            <person name="Zaremba-Niedzwiedzka K."/>
            <person name="Martijn J."/>
            <person name="Lind A.E."/>
            <person name="van Eijk R."/>
            <person name="Schleper C."/>
            <person name="Guy L."/>
            <person name="Ettema T.J."/>
        </authorList>
    </citation>
    <scope>NUCLEOTIDE SEQUENCE</scope>
</reference>
<dbReference type="AlphaFoldDB" id="A0A0F8WIZ0"/>
<protein>
    <recommendedName>
        <fullName evidence="2">Bacteriophage Mu GpT domain-containing protein</fullName>
    </recommendedName>
</protein>
<evidence type="ECO:0000313" key="1">
    <source>
        <dbReference type="EMBL" id="KKK56633.1"/>
    </source>
</evidence>
<sequence>MSDFDQYYSDNPWESVDKNQRVWYDPMLVNMFRQQSVFTPAIRFALNLTSAPRSAKTMKITQLLDPHADFTTLSLRQLWLPAAHIDSREVTVTFERYGGKVAYHKYDDMVTYWQQDGQKGLNRIVNSALGYHMVSVLDYVARNAYIAGALTTGYTLFGGDATDFGDIAGADKMTLGTTKDIRLGMEMREVGSIMGAFADNSVLCMTTPGVIYDLQAESEANGEDWTSITLGLQLGSRLRYEVGNYKGVRFISNPRLVLWNCGEIIAQAPVTASINAGDGSPV</sequence>
<feature type="non-terminal residue" evidence="1">
    <location>
        <position position="282"/>
    </location>
</feature>
<accession>A0A0F8WIZ0</accession>
<name>A0A0F8WIZ0_9ZZZZ</name>
<proteinExistence type="predicted"/>